<evidence type="ECO:0000256" key="1">
    <source>
        <dbReference type="SAM" id="MobiDB-lite"/>
    </source>
</evidence>
<feature type="compositionally biased region" description="Basic and acidic residues" evidence="1">
    <location>
        <begin position="81"/>
        <end position="107"/>
    </location>
</feature>
<reference evidence="3 4" key="1">
    <citation type="submission" date="2020-07" db="EMBL/GenBank/DDBJ databases">
        <title>Genomic Encyclopedia of Type Strains, Phase IV (KMG-V): Genome sequencing to study the core and pangenomes of soil and plant-associated prokaryotes.</title>
        <authorList>
            <person name="Whitman W."/>
        </authorList>
    </citation>
    <scope>NUCLEOTIDE SEQUENCE [LARGE SCALE GENOMIC DNA]</scope>
    <source>
        <strain evidence="3 4">M8UP22</strain>
    </source>
</reference>
<feature type="signal peptide" evidence="2">
    <location>
        <begin position="1"/>
        <end position="22"/>
    </location>
</feature>
<keyword evidence="2" id="KW-0732">Signal</keyword>
<gene>
    <name evidence="3" type="ORF">HDF08_003873</name>
</gene>
<evidence type="ECO:0000256" key="2">
    <source>
        <dbReference type="SAM" id="SignalP"/>
    </source>
</evidence>
<accession>A0A852VMW5</accession>
<feature type="chain" id="PRO_5032730038" description="DUF4148 domain-containing protein" evidence="2">
    <location>
        <begin position="23"/>
        <end position="118"/>
    </location>
</feature>
<evidence type="ECO:0000313" key="4">
    <source>
        <dbReference type="Proteomes" id="UP000564385"/>
    </source>
</evidence>
<protein>
    <recommendedName>
        <fullName evidence="5">DUF4148 domain-containing protein</fullName>
    </recommendedName>
</protein>
<evidence type="ECO:0008006" key="5">
    <source>
        <dbReference type="Google" id="ProtNLM"/>
    </source>
</evidence>
<sequence>MNWKATLLAASLVALPVSNLLAQSTTYEQRHSVNARDANQQARINKGVADGQITPKGAAAADAHQAHLNAEQSKMRAADNGHLTAQDRHKIARQQDRTSQHIYDRNHNAATDPGVPPR</sequence>
<evidence type="ECO:0000313" key="3">
    <source>
        <dbReference type="EMBL" id="NYF91754.1"/>
    </source>
</evidence>
<dbReference type="EMBL" id="JACCCU010000003">
    <property type="protein sequence ID" value="NYF91754.1"/>
    <property type="molecule type" value="Genomic_DNA"/>
</dbReference>
<dbReference type="AlphaFoldDB" id="A0A852VMW5"/>
<dbReference type="Proteomes" id="UP000564385">
    <property type="component" value="Unassembled WGS sequence"/>
</dbReference>
<feature type="region of interest" description="Disordered" evidence="1">
    <location>
        <begin position="81"/>
        <end position="118"/>
    </location>
</feature>
<name>A0A852VMW5_9BACT</name>
<comment type="caution">
    <text evidence="3">The sequence shown here is derived from an EMBL/GenBank/DDBJ whole genome shotgun (WGS) entry which is preliminary data.</text>
</comment>
<proteinExistence type="predicted"/>
<organism evidence="3 4">
    <name type="scientific">Tunturiibacter lichenicola</name>
    <dbReference type="NCBI Taxonomy" id="2051959"/>
    <lineage>
        <taxon>Bacteria</taxon>
        <taxon>Pseudomonadati</taxon>
        <taxon>Acidobacteriota</taxon>
        <taxon>Terriglobia</taxon>
        <taxon>Terriglobales</taxon>
        <taxon>Acidobacteriaceae</taxon>
        <taxon>Tunturiibacter</taxon>
    </lineage>
</organism>